<feature type="binding site" evidence="1">
    <location>
        <position position="92"/>
    </location>
    <ligand>
        <name>FAD</name>
        <dbReference type="ChEBI" id="CHEBI:57692"/>
        <note>ligand shared between neighboring subunits</note>
    </ligand>
</feature>
<keyword evidence="1" id="KW-0521">NADP</keyword>
<dbReference type="HAMAP" id="MF_01408">
    <property type="entry name" value="ThyX"/>
    <property type="match status" value="1"/>
</dbReference>
<dbReference type="InterPro" id="IPR036098">
    <property type="entry name" value="Thymidylate_synthase_ThyX_sf"/>
</dbReference>
<comment type="cofactor">
    <cofactor evidence="1">
        <name>FAD</name>
        <dbReference type="ChEBI" id="CHEBI:57692"/>
    </cofactor>
    <text evidence="1">Binds 4 FAD per tetramer. Each FAD binding site is formed by three monomers.</text>
</comment>
<comment type="caution">
    <text evidence="2">The sequence shown here is derived from an EMBL/GenBank/DDBJ whole genome shotgun (WGS) entry which is preliminary data.</text>
</comment>
<dbReference type="eggNOG" id="COG1351">
    <property type="taxonomic scope" value="Bacteria"/>
</dbReference>
<dbReference type="GO" id="GO:0006235">
    <property type="term" value="P:dTTP biosynthetic process"/>
    <property type="evidence" value="ECO:0007669"/>
    <property type="project" value="UniProtKB-UniRule"/>
</dbReference>
<protein>
    <recommendedName>
        <fullName evidence="1">Flavin-dependent thymidylate synthase</fullName>
        <shortName evidence="1">FDTS</shortName>
        <ecNumber evidence="1">2.1.1.148</ecNumber>
    </recommendedName>
    <alternativeName>
        <fullName evidence="1">FAD-dependent thymidylate synthase</fullName>
    </alternativeName>
    <alternativeName>
        <fullName evidence="1">Thymidylate synthase ThyX</fullName>
        <shortName evidence="1">TS</shortName>
        <shortName evidence="1">TSase</shortName>
    </alternativeName>
</protein>
<dbReference type="GO" id="GO:0004799">
    <property type="term" value="F:thymidylate synthase activity"/>
    <property type="evidence" value="ECO:0007669"/>
    <property type="project" value="TreeGrafter"/>
</dbReference>
<accession>A0A095WZL8</accession>
<dbReference type="InterPro" id="IPR003669">
    <property type="entry name" value="Thymidylate_synthase_ThyX"/>
</dbReference>
<keyword evidence="1" id="KW-0274">FAD</keyword>
<dbReference type="OrthoDB" id="9780625at2"/>
<comment type="catalytic activity">
    <reaction evidence="1">
        <text>dUMP + (6R)-5,10-methylene-5,6,7,8-tetrahydrofolate + NADPH + H(+) = dTMP + (6S)-5,6,7,8-tetrahydrofolate + NADP(+)</text>
        <dbReference type="Rhea" id="RHEA:29043"/>
        <dbReference type="ChEBI" id="CHEBI:15378"/>
        <dbReference type="ChEBI" id="CHEBI:15636"/>
        <dbReference type="ChEBI" id="CHEBI:57453"/>
        <dbReference type="ChEBI" id="CHEBI:57783"/>
        <dbReference type="ChEBI" id="CHEBI:58349"/>
        <dbReference type="ChEBI" id="CHEBI:63528"/>
        <dbReference type="ChEBI" id="CHEBI:246422"/>
        <dbReference type="EC" id="2.1.1.148"/>
    </reaction>
</comment>
<dbReference type="Gene3D" id="3.30.1360.170">
    <property type="match status" value="1"/>
</dbReference>
<feature type="binding site" description="in other chain" evidence="1">
    <location>
        <begin position="92"/>
        <end position="96"/>
    </location>
    <ligand>
        <name>dUMP</name>
        <dbReference type="ChEBI" id="CHEBI:246422"/>
        <note>ligand shared between dimeric partners</note>
    </ligand>
</feature>
<dbReference type="SUPFAM" id="SSF69796">
    <property type="entry name" value="Thymidylate synthase-complementing protein Thy1"/>
    <property type="match status" value="1"/>
</dbReference>
<dbReference type="GO" id="GO:0032259">
    <property type="term" value="P:methylation"/>
    <property type="evidence" value="ECO:0007669"/>
    <property type="project" value="UniProtKB-KW"/>
</dbReference>
<dbReference type="RefSeq" id="WP_037328745.1">
    <property type="nucleotide sequence ID" value="NZ_JRMW01000043.1"/>
</dbReference>
<comment type="function">
    <text evidence="1">Catalyzes the reductive methylation of 2'-deoxyuridine-5'-monophosphate (dUMP) to 2'-deoxythymidine-5'-monophosphate (dTMP) while utilizing 5,10-methylenetetrahydrofolate (mTHF) as the methyl donor, and NADPH and FADH(2) as the reductant.</text>
</comment>
<organism evidence="2 3">
    <name type="scientific">Anaerococcus lactolyticus S7-1-13</name>
    <dbReference type="NCBI Taxonomy" id="1284686"/>
    <lineage>
        <taxon>Bacteria</taxon>
        <taxon>Bacillati</taxon>
        <taxon>Bacillota</taxon>
        <taxon>Tissierellia</taxon>
        <taxon>Tissierellales</taxon>
        <taxon>Peptoniphilaceae</taxon>
        <taxon>Anaerococcus</taxon>
    </lineage>
</organism>
<dbReference type="PANTHER" id="PTHR34934:SF1">
    <property type="entry name" value="FLAVIN-DEPENDENT THYMIDYLATE SYNTHASE"/>
    <property type="match status" value="1"/>
</dbReference>
<proteinExistence type="inferred from homology"/>
<evidence type="ECO:0000256" key="1">
    <source>
        <dbReference type="HAMAP-Rule" id="MF_01408"/>
    </source>
</evidence>
<keyword evidence="1" id="KW-0285">Flavoprotein</keyword>
<dbReference type="NCBIfam" id="TIGR02170">
    <property type="entry name" value="thyX"/>
    <property type="match status" value="1"/>
</dbReference>
<dbReference type="GO" id="GO:0070402">
    <property type="term" value="F:NADPH binding"/>
    <property type="evidence" value="ECO:0007669"/>
    <property type="project" value="TreeGrafter"/>
</dbReference>
<comment type="pathway">
    <text evidence="1">Pyrimidine metabolism; dTTP biosynthesis.</text>
</comment>
<dbReference type="EMBL" id="JRMW01000043">
    <property type="protein sequence ID" value="KGF03063.1"/>
    <property type="molecule type" value="Genomic_DNA"/>
</dbReference>
<feature type="binding site" evidence="1">
    <location>
        <begin position="186"/>
        <end position="188"/>
    </location>
    <ligand>
        <name>FAD</name>
        <dbReference type="ChEBI" id="CHEBI:57692"/>
        <note>ligand shared between neighboring subunits</note>
    </ligand>
</feature>
<keyword evidence="1" id="KW-0489">Methyltransferase</keyword>
<feature type="binding site" evidence="1">
    <location>
        <position position="197"/>
    </location>
    <ligand>
        <name>dUMP</name>
        <dbReference type="ChEBI" id="CHEBI:246422"/>
        <note>ligand shared between dimeric partners</note>
    </ligand>
</feature>
<feature type="binding site" evidence="1">
    <location>
        <position position="60"/>
    </location>
    <ligand>
        <name>FAD</name>
        <dbReference type="ChEBI" id="CHEBI:57692"/>
        <note>ligand shared between neighboring subunits</note>
    </ligand>
</feature>
<reference evidence="2 3" key="1">
    <citation type="submission" date="2014-07" db="EMBL/GenBank/DDBJ databases">
        <authorList>
            <person name="McCorrison J."/>
            <person name="Sanka R."/>
            <person name="Torralba M."/>
            <person name="Gillis M."/>
            <person name="Haft D.H."/>
            <person name="Methe B."/>
            <person name="Sutton G."/>
            <person name="Nelson K.E."/>
        </authorList>
    </citation>
    <scope>NUCLEOTIDE SEQUENCE [LARGE SCALE GENOMIC DNA]</scope>
    <source>
        <strain evidence="2 3">S7-1-13</strain>
    </source>
</reference>
<dbReference type="PANTHER" id="PTHR34934">
    <property type="entry name" value="FLAVIN-DEPENDENT THYMIDYLATE SYNTHASE"/>
    <property type="match status" value="1"/>
</dbReference>
<dbReference type="EC" id="2.1.1.148" evidence="1"/>
<feature type="binding site" evidence="1">
    <location>
        <position position="192"/>
    </location>
    <ligand>
        <name>FAD</name>
        <dbReference type="ChEBI" id="CHEBI:57692"/>
        <note>ligand shared between neighboring subunits</note>
    </ligand>
</feature>
<feature type="active site" description="Involved in ionization of N3 of dUMP, leading to its activation" evidence="1">
    <location>
        <position position="197"/>
    </location>
</feature>
<dbReference type="GO" id="GO:0006231">
    <property type="term" value="P:dTMP biosynthetic process"/>
    <property type="evidence" value="ECO:0007669"/>
    <property type="project" value="UniProtKB-UniRule"/>
</dbReference>
<sequence length="257" mass="29348">MAETSLKVTLLNYTKDGEETIAQAGKLCYSPVGVEEISKKQDQESIAKYVKMLASLGHLSPIEHISFTFAVEGVSRTLTHQLVRHRLASYSQQSQRYVKLDGFEYVIPPHIKEDLEARKIFIETMQKDQEAYDKLAEILTKKHYDVLINKGEEEKSAKRKAIKMAIEDARYVFPNACETKIVFTMNARTLLHFFNLRSCNRAQWEIRDMSDQMVKLVKEIYPNVFASAGPSCVSGPCPEGKMTCGKINEVREKFKNI</sequence>
<comment type="subunit">
    <text evidence="1">Homotetramer.</text>
</comment>
<comment type="similarity">
    <text evidence="1">Belongs to the thymidylate synthase ThyX family.</text>
</comment>
<dbReference type="CDD" id="cd20175">
    <property type="entry name" value="ThyX"/>
    <property type="match status" value="1"/>
</dbReference>
<dbReference type="PROSITE" id="PS51331">
    <property type="entry name" value="THYX"/>
    <property type="match status" value="1"/>
</dbReference>
<dbReference type="GO" id="GO:0050797">
    <property type="term" value="F:thymidylate synthase (FAD) activity"/>
    <property type="evidence" value="ECO:0007669"/>
    <property type="project" value="UniProtKB-UniRule"/>
</dbReference>
<evidence type="ECO:0000313" key="2">
    <source>
        <dbReference type="EMBL" id="KGF03063.1"/>
    </source>
</evidence>
<name>A0A095WZL8_9FIRM</name>
<dbReference type="UniPathway" id="UPA00575"/>
<evidence type="ECO:0000313" key="3">
    <source>
        <dbReference type="Proteomes" id="UP000029579"/>
    </source>
</evidence>
<keyword evidence="1" id="KW-0808">Transferase</keyword>
<gene>
    <name evidence="1" type="primary">thyX</name>
    <name evidence="2" type="ORF">HMPREF1630_08720</name>
</gene>
<keyword evidence="1" id="KW-0545">Nucleotide biosynthesis</keyword>
<dbReference type="GO" id="GO:0050660">
    <property type="term" value="F:flavin adenine dinucleotide binding"/>
    <property type="evidence" value="ECO:0007669"/>
    <property type="project" value="UniProtKB-UniRule"/>
</dbReference>
<dbReference type="Proteomes" id="UP000029579">
    <property type="component" value="Unassembled WGS sequence"/>
</dbReference>
<feature type="binding site" evidence="1">
    <location>
        <begin position="84"/>
        <end position="86"/>
    </location>
    <ligand>
        <name>FAD</name>
        <dbReference type="ChEBI" id="CHEBI:57692"/>
        <note>ligand shared between neighboring subunits</note>
    </ligand>
</feature>
<feature type="binding site" description="in other chain" evidence="1">
    <location>
        <position position="170"/>
    </location>
    <ligand>
        <name>dUMP</name>
        <dbReference type="ChEBI" id="CHEBI:246422"/>
        <note>ligand shared between dimeric partners</note>
    </ligand>
</feature>
<dbReference type="AlphaFoldDB" id="A0A095WZL8"/>
<feature type="binding site" evidence="1">
    <location>
        <begin position="81"/>
        <end position="84"/>
    </location>
    <ligand>
        <name>dUMP</name>
        <dbReference type="ChEBI" id="CHEBI:246422"/>
        <note>ligand shared between dimeric partners</note>
    </ligand>
</feature>
<dbReference type="Pfam" id="PF02511">
    <property type="entry name" value="Thy1"/>
    <property type="match status" value="1"/>
</dbReference>